<accession>A0A4U8VSS1</accession>
<organism evidence="2 3">
    <name type="scientific">Nocardia cyriacigeorgica</name>
    <dbReference type="NCBI Taxonomy" id="135487"/>
    <lineage>
        <taxon>Bacteria</taxon>
        <taxon>Bacillati</taxon>
        <taxon>Actinomycetota</taxon>
        <taxon>Actinomycetes</taxon>
        <taxon>Mycobacteriales</taxon>
        <taxon>Nocardiaceae</taxon>
        <taxon>Nocardia</taxon>
    </lineage>
</organism>
<gene>
    <name evidence="2" type="ORF">NCTC10797_00011</name>
</gene>
<keyword evidence="1" id="KW-0472">Membrane</keyword>
<reference evidence="2 3" key="1">
    <citation type="submission" date="2019-02" db="EMBL/GenBank/DDBJ databases">
        <authorList>
            <consortium name="Pathogen Informatics"/>
        </authorList>
    </citation>
    <scope>NUCLEOTIDE SEQUENCE [LARGE SCALE GENOMIC DNA]</scope>
    <source>
        <strain evidence="2 3">3012STDY6756504</strain>
    </source>
</reference>
<keyword evidence="1" id="KW-1133">Transmembrane helix</keyword>
<name>A0A4U8VSS1_9NOCA</name>
<dbReference type="RefSeq" id="WP_130915472.1">
    <property type="nucleotide sequence ID" value="NZ_JARWQS010000037.1"/>
</dbReference>
<dbReference type="Proteomes" id="UP000290439">
    <property type="component" value="Chromosome"/>
</dbReference>
<dbReference type="EMBL" id="LR215973">
    <property type="protein sequence ID" value="VFA96262.1"/>
    <property type="molecule type" value="Genomic_DNA"/>
</dbReference>
<evidence type="ECO:0000313" key="2">
    <source>
        <dbReference type="EMBL" id="VFA96262.1"/>
    </source>
</evidence>
<evidence type="ECO:0000256" key="1">
    <source>
        <dbReference type="SAM" id="Phobius"/>
    </source>
</evidence>
<feature type="transmembrane region" description="Helical" evidence="1">
    <location>
        <begin position="34"/>
        <end position="52"/>
    </location>
</feature>
<sequence length="99" mass="10068">MTTMYAAGEAVIVLAQTITVNPKPPPGSEKLINLVNYLSWLVMLAGVAALIYAGGKFGWERFHGGAVESPKIILAALVGGIIATTAGMIMGAVVTGGAP</sequence>
<proteinExistence type="predicted"/>
<dbReference type="AlphaFoldDB" id="A0A4U8VSS1"/>
<keyword evidence="1" id="KW-0812">Transmembrane</keyword>
<evidence type="ECO:0000313" key="3">
    <source>
        <dbReference type="Proteomes" id="UP000290439"/>
    </source>
</evidence>
<protein>
    <submittedName>
        <fullName evidence="2">Uncharacterized protein</fullName>
    </submittedName>
</protein>
<feature type="transmembrane region" description="Helical" evidence="1">
    <location>
        <begin position="72"/>
        <end position="94"/>
    </location>
</feature>